<evidence type="ECO:0000313" key="5">
    <source>
        <dbReference type="EMBL" id="RIY02046.1"/>
    </source>
</evidence>
<dbReference type="InterPro" id="IPR011032">
    <property type="entry name" value="GroES-like_sf"/>
</dbReference>
<accession>A0A3A1WPJ6</accession>
<name>A0A3A1WPJ6_9HYPH</name>
<dbReference type="InterPro" id="IPR013149">
    <property type="entry name" value="ADH-like_C"/>
</dbReference>
<dbReference type="Pfam" id="PF00107">
    <property type="entry name" value="ADH_zinc_N"/>
    <property type="match status" value="1"/>
</dbReference>
<dbReference type="RefSeq" id="WP_119539183.1">
    <property type="nucleotide sequence ID" value="NZ_QYRN01000003.1"/>
</dbReference>
<feature type="domain" description="Enoyl reductase (ER)" evidence="4">
    <location>
        <begin position="7"/>
        <end position="342"/>
    </location>
</feature>
<dbReference type="SMART" id="SM00829">
    <property type="entry name" value="PKS_ER"/>
    <property type="match status" value="1"/>
</dbReference>
<evidence type="ECO:0000256" key="3">
    <source>
        <dbReference type="ARBA" id="ARBA00023002"/>
    </source>
</evidence>
<dbReference type="GO" id="GO:0046872">
    <property type="term" value="F:metal ion binding"/>
    <property type="evidence" value="ECO:0007669"/>
    <property type="project" value="UniProtKB-KW"/>
</dbReference>
<dbReference type="InterPro" id="IPR050129">
    <property type="entry name" value="Zn_alcohol_dh"/>
</dbReference>
<evidence type="ECO:0000259" key="4">
    <source>
        <dbReference type="SMART" id="SM00829"/>
    </source>
</evidence>
<dbReference type="SUPFAM" id="SSF50129">
    <property type="entry name" value="GroES-like"/>
    <property type="match status" value="1"/>
</dbReference>
<dbReference type="AlphaFoldDB" id="A0A3A1WPJ6"/>
<dbReference type="Pfam" id="PF08240">
    <property type="entry name" value="ADH_N"/>
    <property type="match status" value="1"/>
</dbReference>
<evidence type="ECO:0000256" key="1">
    <source>
        <dbReference type="ARBA" id="ARBA00022723"/>
    </source>
</evidence>
<organism evidence="5 6">
    <name type="scientific">Aureimonas flava</name>
    <dbReference type="NCBI Taxonomy" id="2320271"/>
    <lineage>
        <taxon>Bacteria</taxon>
        <taxon>Pseudomonadati</taxon>
        <taxon>Pseudomonadota</taxon>
        <taxon>Alphaproteobacteria</taxon>
        <taxon>Hyphomicrobiales</taxon>
        <taxon>Aurantimonadaceae</taxon>
        <taxon>Aureimonas</taxon>
    </lineage>
</organism>
<proteinExistence type="predicted"/>
<comment type="caution">
    <text evidence="5">The sequence shown here is derived from an EMBL/GenBank/DDBJ whole genome shotgun (WGS) entry which is preliminary data.</text>
</comment>
<dbReference type="GO" id="GO:0016491">
    <property type="term" value="F:oxidoreductase activity"/>
    <property type="evidence" value="ECO:0007669"/>
    <property type="project" value="UniProtKB-KW"/>
</dbReference>
<keyword evidence="2" id="KW-0862">Zinc</keyword>
<dbReference type="Proteomes" id="UP000265750">
    <property type="component" value="Unassembled WGS sequence"/>
</dbReference>
<dbReference type="CDD" id="cd08235">
    <property type="entry name" value="iditol_2_DH_like"/>
    <property type="match status" value="1"/>
</dbReference>
<dbReference type="InterPro" id="IPR036291">
    <property type="entry name" value="NAD(P)-bd_dom_sf"/>
</dbReference>
<dbReference type="Gene3D" id="3.90.180.10">
    <property type="entry name" value="Medium-chain alcohol dehydrogenases, catalytic domain"/>
    <property type="match status" value="1"/>
</dbReference>
<protein>
    <submittedName>
        <fullName evidence="5">Threonine dehydrogenase</fullName>
    </submittedName>
</protein>
<evidence type="ECO:0000313" key="6">
    <source>
        <dbReference type="Proteomes" id="UP000265750"/>
    </source>
</evidence>
<dbReference type="InterPro" id="IPR013154">
    <property type="entry name" value="ADH-like_N"/>
</dbReference>
<dbReference type="Gene3D" id="3.40.50.720">
    <property type="entry name" value="NAD(P)-binding Rossmann-like Domain"/>
    <property type="match status" value="1"/>
</dbReference>
<dbReference type="SUPFAM" id="SSF51735">
    <property type="entry name" value="NAD(P)-binding Rossmann-fold domains"/>
    <property type="match status" value="1"/>
</dbReference>
<keyword evidence="1" id="KW-0479">Metal-binding</keyword>
<keyword evidence="6" id="KW-1185">Reference proteome</keyword>
<dbReference type="PANTHER" id="PTHR43401:SF2">
    <property type="entry name" value="L-THREONINE 3-DEHYDROGENASE"/>
    <property type="match status" value="1"/>
</dbReference>
<reference evidence="6" key="1">
    <citation type="submission" date="2018-09" db="EMBL/GenBank/DDBJ databases">
        <authorList>
            <person name="Tuo L."/>
        </authorList>
    </citation>
    <scope>NUCLEOTIDE SEQUENCE [LARGE SCALE GENOMIC DNA]</scope>
    <source>
        <strain evidence="6">M2BS4Y-1</strain>
    </source>
</reference>
<dbReference type="EMBL" id="QYRN01000003">
    <property type="protein sequence ID" value="RIY02046.1"/>
    <property type="molecule type" value="Genomic_DNA"/>
</dbReference>
<dbReference type="OrthoDB" id="9777681at2"/>
<dbReference type="PANTHER" id="PTHR43401">
    <property type="entry name" value="L-THREONINE 3-DEHYDROGENASE"/>
    <property type="match status" value="1"/>
</dbReference>
<sequence length="344" mass="35786">MKAALLRAPNDVLFGDVADPAPERGDLVLKVRAATICGTDIRIVTGRKTMGVRYPSVLGHEFSGEIVEAGGSGRFKAGDAVCVDPAIACGHCAYCRRGLENVCENLTAIGYEVDGAFAEYIRIPGRALETGNVFAMPDGVSFEEAALAEPLACVINGQEKVGVERGDVVAILGSGPIGLLHVKVARLSGARRIVVSEPNPGRREAALRAGADVVVDPANEDLGAIVRGETGGIGADVVIVAIGVPSLANDALGLARLRGRVSLFAGFNKGEMAPLDVNAIHYNELIVTGSFGLTRLQFEKSLALIASGQLDTKPFLTHRFALPAIGEALETAARGDAIKVAIVS</sequence>
<gene>
    <name evidence="5" type="ORF">D3218_07000</name>
</gene>
<evidence type="ECO:0000256" key="2">
    <source>
        <dbReference type="ARBA" id="ARBA00022833"/>
    </source>
</evidence>
<dbReference type="InterPro" id="IPR020843">
    <property type="entry name" value="ER"/>
</dbReference>
<keyword evidence="3" id="KW-0560">Oxidoreductase</keyword>